<evidence type="ECO:0000313" key="3">
    <source>
        <dbReference type="RefSeq" id="XP_022814032.1"/>
    </source>
</evidence>
<dbReference type="AlphaFoldDB" id="A0A9J7DN55"/>
<dbReference type="Proteomes" id="UP000301870">
    <property type="component" value="Chromosome 6"/>
</dbReference>
<sequence length="714" mass="80311">MEEINDVQALEKISSEVDESQIKVILSSQCIKAQAFLLDKLKKQAERHKETCGFISSANLKLEAEIKQAELEINSMQIAQETIKSGNVELKKELLLTKVRKTDIIERVEEGKKKYEAIWQECKARYESIPFVQKLLRAKGKVQALNNDIKALDKEILTLFESMKTQRQSCLTFDKNRCIELANFVVNEMPNIRININDKTKNINEVTKQIEEHIKKQKSAVVTAVVEPEIADNIEMQTKDLVKNDNLDKNDDDTLIPKLELANLDLDIINVNIERAKMMNDEISKTIPTTTDATDILGINDIKPYNDESKAFEYVISPYFNLYKDKEPHNFSKRKLINILEDVHINNEEVYNIVKKVNLENLRTIDEISLGCNKNITDENTVLKNRATPIESDNIEEVDITRSNADDILVPPTQFLDITLTTSQDGLQKKRVSFDIPSSVTINEIIEDEGKIINNDEKEAVDQTINSQLDMSVASEDSFMKIQDMIIKKHNLDLSPQFVYAKTSTLQKKDDVIVKSKFFQNDNLGSNKVSDVAIDIGEEPYSTKSELQSDEYLKNSKNTEELNVGYNNNIAMDVDDIVVSSPKESKKHENLTISNKAVAGLLFTHGTQAIPDSLNASMSTTGFEDSDFPHCIDSSLLLSPKADIPLSCDNDAQSQEVPNFLSGFRKAGMSFFGGGSTNCSEPKPDSSAPNDGNNFSFNFGGEKKNRGGLFSLFN</sequence>
<feature type="region of interest" description="Disordered" evidence="1">
    <location>
        <begin position="675"/>
        <end position="699"/>
    </location>
</feature>
<protein>
    <submittedName>
        <fullName evidence="3">Uncharacterized protein LOC111347878</fullName>
    </submittedName>
</protein>
<evidence type="ECO:0000256" key="1">
    <source>
        <dbReference type="SAM" id="MobiDB-lite"/>
    </source>
</evidence>
<accession>A0A9J7DN55</accession>
<keyword evidence="2" id="KW-1185">Reference proteome</keyword>
<evidence type="ECO:0000313" key="2">
    <source>
        <dbReference type="Proteomes" id="UP000301870"/>
    </source>
</evidence>
<dbReference type="RefSeq" id="XP_022814032.1">
    <property type="nucleotide sequence ID" value="XM_022958264.1"/>
</dbReference>
<organism evidence="2 3">
    <name type="scientific">Spodoptera litura</name>
    <name type="common">Asian cotton leafworm</name>
    <dbReference type="NCBI Taxonomy" id="69820"/>
    <lineage>
        <taxon>Eukaryota</taxon>
        <taxon>Metazoa</taxon>
        <taxon>Ecdysozoa</taxon>
        <taxon>Arthropoda</taxon>
        <taxon>Hexapoda</taxon>
        <taxon>Insecta</taxon>
        <taxon>Pterygota</taxon>
        <taxon>Neoptera</taxon>
        <taxon>Endopterygota</taxon>
        <taxon>Lepidoptera</taxon>
        <taxon>Glossata</taxon>
        <taxon>Ditrysia</taxon>
        <taxon>Noctuoidea</taxon>
        <taxon>Noctuidae</taxon>
        <taxon>Amphipyrinae</taxon>
        <taxon>Spodoptera</taxon>
    </lineage>
</organism>
<dbReference type="KEGG" id="sliu:111347878"/>
<reference evidence="3" key="1">
    <citation type="submission" date="2025-08" db="UniProtKB">
        <authorList>
            <consortium name="RefSeq"/>
        </authorList>
    </citation>
    <scope>IDENTIFICATION</scope>
    <source>
        <strain evidence="3">Ishihara</strain>
        <tissue evidence="3">Whole body</tissue>
    </source>
</reference>
<dbReference type="OrthoDB" id="7460358at2759"/>
<proteinExistence type="predicted"/>
<name>A0A9J7DN55_SPOLT</name>
<dbReference type="GeneID" id="111347878"/>
<gene>
    <name evidence="3" type="primary">LOC111347878</name>
</gene>